<dbReference type="Gene3D" id="3.40.710.10">
    <property type="entry name" value="DD-peptidase/beta-lactamase superfamily"/>
    <property type="match status" value="1"/>
</dbReference>
<evidence type="ECO:0000313" key="3">
    <source>
        <dbReference type="EMBL" id="MBB2147979.1"/>
    </source>
</evidence>
<name>A0ABR6ERU6_9SPHI</name>
<dbReference type="Proteomes" id="UP000636110">
    <property type="component" value="Unassembled WGS sequence"/>
</dbReference>
<feature type="signal peptide" evidence="1">
    <location>
        <begin position="1"/>
        <end position="37"/>
    </location>
</feature>
<dbReference type="InterPro" id="IPR050789">
    <property type="entry name" value="Diverse_Enzym_Activities"/>
</dbReference>
<keyword evidence="3" id="KW-0378">Hydrolase</keyword>
<evidence type="ECO:0000313" key="4">
    <source>
        <dbReference type="Proteomes" id="UP000636110"/>
    </source>
</evidence>
<feature type="chain" id="PRO_5046421946" evidence="1">
    <location>
        <begin position="38"/>
        <end position="403"/>
    </location>
</feature>
<dbReference type="SUPFAM" id="SSF56601">
    <property type="entry name" value="beta-lactamase/transpeptidase-like"/>
    <property type="match status" value="1"/>
</dbReference>
<evidence type="ECO:0000259" key="2">
    <source>
        <dbReference type="Pfam" id="PF00144"/>
    </source>
</evidence>
<accession>A0ABR6ERU6</accession>
<dbReference type="EMBL" id="WNXC01000001">
    <property type="protein sequence ID" value="MBB2147979.1"/>
    <property type="molecule type" value="Genomic_DNA"/>
</dbReference>
<gene>
    <name evidence="3" type="ORF">GM920_03540</name>
</gene>
<organism evidence="3 4">
    <name type="scientific">Pedobacter gandavensis</name>
    <dbReference type="NCBI Taxonomy" id="2679963"/>
    <lineage>
        <taxon>Bacteria</taxon>
        <taxon>Pseudomonadati</taxon>
        <taxon>Bacteroidota</taxon>
        <taxon>Sphingobacteriia</taxon>
        <taxon>Sphingobacteriales</taxon>
        <taxon>Sphingobacteriaceae</taxon>
        <taxon>Pedobacter</taxon>
    </lineage>
</organism>
<dbReference type="PANTHER" id="PTHR43283:SF18">
    <property type="match status" value="1"/>
</dbReference>
<keyword evidence="1" id="KW-0732">Signal</keyword>
<dbReference type="InterPro" id="IPR001466">
    <property type="entry name" value="Beta-lactam-related"/>
</dbReference>
<evidence type="ECO:0000256" key="1">
    <source>
        <dbReference type="SAM" id="SignalP"/>
    </source>
</evidence>
<dbReference type="PANTHER" id="PTHR43283">
    <property type="entry name" value="BETA-LACTAMASE-RELATED"/>
    <property type="match status" value="1"/>
</dbReference>
<keyword evidence="4" id="KW-1185">Reference proteome</keyword>
<reference evidence="3 4" key="1">
    <citation type="submission" date="2019-11" db="EMBL/GenBank/DDBJ databases">
        <title>Description of Pedobacter sp. LMG 31462T.</title>
        <authorList>
            <person name="Carlier A."/>
            <person name="Qi S."/>
            <person name="Vandamme P."/>
        </authorList>
    </citation>
    <scope>NUCLEOTIDE SEQUENCE [LARGE SCALE GENOMIC DNA]</scope>
    <source>
        <strain evidence="3 4">LMG 31462</strain>
    </source>
</reference>
<protein>
    <submittedName>
        <fullName evidence="3">Serine hydrolase</fullName>
    </submittedName>
</protein>
<dbReference type="GO" id="GO:0016787">
    <property type="term" value="F:hydrolase activity"/>
    <property type="evidence" value="ECO:0007669"/>
    <property type="project" value="UniProtKB-KW"/>
</dbReference>
<comment type="caution">
    <text evidence="3">The sequence shown here is derived from an EMBL/GenBank/DDBJ whole genome shotgun (WGS) entry which is preliminary data.</text>
</comment>
<dbReference type="Pfam" id="PF00144">
    <property type="entry name" value="Beta-lactamase"/>
    <property type="match status" value="1"/>
</dbReference>
<sequence length="403" mass="45287">MSLYAIGFSRRFSKKKRNMKKLILLIACSLIFTVSDAQQAKKIKQLNGRSIPTAVLIARLNHILDSAKVTGLQLAIINHNKTVWSHSFGLKDVERQVPLNDSTVMYAASLTKVVFSYLFLRLVDQGGFDLDKPIHSYLKLPIAEYPKWKDLAEDTAAFNKITPRMILSHSSGMPVLRSIYQNSPRLIAKPGEKFYYSNEGMNLLGFIVEEYTGKGLNVLAKEEVFTPLQMKYTSMIWEPEFEKNFSFAYFKDGKKYGSERRSSSRGAGSMTTTASDYARFIANLMNKKGLSKRCYEEMLSPQIRVLSQRGFGPKKDSLTTDNDQMNLSWGLGTGLFKSIQGPAFFHTGQGEANQNYFVAFPNKGISVVLLSNSENFDGVSNAILEACIADRYSPLAWLGHLDH</sequence>
<proteinExistence type="predicted"/>
<feature type="domain" description="Beta-lactamase-related" evidence="2">
    <location>
        <begin position="61"/>
        <end position="386"/>
    </location>
</feature>
<dbReference type="InterPro" id="IPR012338">
    <property type="entry name" value="Beta-lactam/transpept-like"/>
</dbReference>